<accession>A0ABV6QF51</accession>
<keyword evidence="2" id="KW-1185">Reference proteome</keyword>
<organism evidence="1 2">
    <name type="scientific">Kribbella deserti</name>
    <dbReference type="NCBI Taxonomy" id="1926257"/>
    <lineage>
        <taxon>Bacteria</taxon>
        <taxon>Bacillati</taxon>
        <taxon>Actinomycetota</taxon>
        <taxon>Actinomycetes</taxon>
        <taxon>Propionibacteriales</taxon>
        <taxon>Kribbellaceae</taxon>
        <taxon>Kribbella</taxon>
    </lineage>
</organism>
<name>A0ABV6QF51_9ACTN</name>
<reference evidence="1 2" key="1">
    <citation type="submission" date="2024-09" db="EMBL/GenBank/DDBJ databases">
        <authorList>
            <person name="Sun Q."/>
            <person name="Mori K."/>
        </authorList>
    </citation>
    <scope>NUCLEOTIDE SEQUENCE [LARGE SCALE GENOMIC DNA]</scope>
    <source>
        <strain evidence="1 2">CGMCC 1.15906</strain>
    </source>
</reference>
<comment type="caution">
    <text evidence="1">The sequence shown here is derived from an EMBL/GenBank/DDBJ whole genome shotgun (WGS) entry which is preliminary data.</text>
</comment>
<dbReference type="Proteomes" id="UP001589890">
    <property type="component" value="Unassembled WGS sequence"/>
</dbReference>
<gene>
    <name evidence="1" type="ORF">ACFFGN_04280</name>
</gene>
<proteinExistence type="predicted"/>
<dbReference type="RefSeq" id="WP_380043964.1">
    <property type="nucleotide sequence ID" value="NZ_JBHLTC010000005.1"/>
</dbReference>
<evidence type="ECO:0000313" key="1">
    <source>
        <dbReference type="EMBL" id="MFC0623265.1"/>
    </source>
</evidence>
<protein>
    <submittedName>
        <fullName evidence="1">Uncharacterized protein</fullName>
    </submittedName>
</protein>
<dbReference type="EMBL" id="JBHLTC010000005">
    <property type="protein sequence ID" value="MFC0623265.1"/>
    <property type="molecule type" value="Genomic_DNA"/>
</dbReference>
<evidence type="ECO:0000313" key="2">
    <source>
        <dbReference type="Proteomes" id="UP001589890"/>
    </source>
</evidence>
<sequence>MRIGGILAVGAISEQAARLSTPTGGEPVTVRNIALPHTSFLRPEKTVNGVLYYQFEVIVIAGRTVMDHLEEVT</sequence>